<keyword evidence="3" id="KW-1185">Reference proteome</keyword>
<protein>
    <submittedName>
        <fullName evidence="1">Uncharacterized protein</fullName>
    </submittedName>
</protein>
<gene>
    <name evidence="1" type="ORF">BJG266_LOCUS41656</name>
    <name evidence="2" type="ORF">QVE165_LOCUS58531</name>
</gene>
<evidence type="ECO:0000313" key="3">
    <source>
        <dbReference type="Proteomes" id="UP000663832"/>
    </source>
</evidence>
<evidence type="ECO:0000313" key="1">
    <source>
        <dbReference type="EMBL" id="CAF1473370.1"/>
    </source>
</evidence>
<organism evidence="1 4">
    <name type="scientific">Adineta steineri</name>
    <dbReference type="NCBI Taxonomy" id="433720"/>
    <lineage>
        <taxon>Eukaryota</taxon>
        <taxon>Metazoa</taxon>
        <taxon>Spiralia</taxon>
        <taxon>Gnathifera</taxon>
        <taxon>Rotifera</taxon>
        <taxon>Eurotatoria</taxon>
        <taxon>Bdelloidea</taxon>
        <taxon>Adinetida</taxon>
        <taxon>Adinetidae</taxon>
        <taxon>Adineta</taxon>
    </lineage>
</organism>
<dbReference type="OrthoDB" id="420380at2759"/>
<dbReference type="AlphaFoldDB" id="A0A815R6T0"/>
<dbReference type="Proteomes" id="UP000663877">
    <property type="component" value="Unassembled WGS sequence"/>
</dbReference>
<dbReference type="EMBL" id="CAJNOM010002710">
    <property type="protein sequence ID" value="CAF1636491.1"/>
    <property type="molecule type" value="Genomic_DNA"/>
</dbReference>
<accession>A0A815R6T0</accession>
<comment type="caution">
    <text evidence="1">The sequence shown here is derived from an EMBL/GenBank/DDBJ whole genome shotgun (WGS) entry which is preliminary data.</text>
</comment>
<dbReference type="Proteomes" id="UP000663832">
    <property type="component" value="Unassembled WGS sequence"/>
</dbReference>
<dbReference type="EMBL" id="CAJNOI010002390">
    <property type="protein sequence ID" value="CAF1473370.1"/>
    <property type="molecule type" value="Genomic_DNA"/>
</dbReference>
<evidence type="ECO:0000313" key="4">
    <source>
        <dbReference type="Proteomes" id="UP000663877"/>
    </source>
</evidence>
<proteinExistence type="predicted"/>
<evidence type="ECO:0000313" key="2">
    <source>
        <dbReference type="EMBL" id="CAF1636491.1"/>
    </source>
</evidence>
<reference evidence="1" key="1">
    <citation type="submission" date="2021-02" db="EMBL/GenBank/DDBJ databases">
        <authorList>
            <person name="Nowell W R."/>
        </authorList>
    </citation>
    <scope>NUCLEOTIDE SEQUENCE</scope>
</reference>
<name>A0A815R6T0_9BILA</name>
<sequence length="68" mass="7652">MVIFIIFGWLRNEDSSVVSRLSRLIEAVTNLSVRTTEDLQLSDVEQGDATVFPVVGDHLNQEKRSATF</sequence>